<reference evidence="1 2" key="1">
    <citation type="submission" date="2018-03" db="EMBL/GenBank/DDBJ databases">
        <title>Adhaeribacter sp. HMF7605 Genome sequencing and assembly.</title>
        <authorList>
            <person name="Kang H."/>
            <person name="Kang J."/>
            <person name="Cha I."/>
            <person name="Kim H."/>
            <person name="Joh K."/>
        </authorList>
    </citation>
    <scope>NUCLEOTIDE SEQUENCE [LARGE SCALE GENOMIC DNA]</scope>
    <source>
        <strain evidence="1 2">HMF7605</strain>
    </source>
</reference>
<evidence type="ECO:0000313" key="2">
    <source>
        <dbReference type="Proteomes" id="UP000240357"/>
    </source>
</evidence>
<evidence type="ECO:0008006" key="3">
    <source>
        <dbReference type="Google" id="ProtNLM"/>
    </source>
</evidence>
<protein>
    <recommendedName>
        <fullName evidence="3">HEPN domain-containing protein</fullName>
    </recommendedName>
</protein>
<dbReference type="EMBL" id="PYFT01000001">
    <property type="protein sequence ID" value="PSR55914.1"/>
    <property type="molecule type" value="Genomic_DNA"/>
</dbReference>
<dbReference type="NCBIfam" id="TIGR04498">
    <property type="entry name" value="AbiV_defense"/>
    <property type="match status" value="1"/>
</dbReference>
<proteinExistence type="predicted"/>
<dbReference type="InterPro" id="IPR030987">
    <property type="entry name" value="AbiV"/>
</dbReference>
<organism evidence="1 2">
    <name type="scientific">Adhaeribacter arboris</name>
    <dbReference type="NCBI Taxonomy" id="2072846"/>
    <lineage>
        <taxon>Bacteria</taxon>
        <taxon>Pseudomonadati</taxon>
        <taxon>Bacteroidota</taxon>
        <taxon>Cytophagia</taxon>
        <taxon>Cytophagales</taxon>
        <taxon>Hymenobacteraceae</taxon>
        <taxon>Adhaeribacter</taxon>
    </lineage>
</organism>
<evidence type="ECO:0000313" key="1">
    <source>
        <dbReference type="EMBL" id="PSR55914.1"/>
    </source>
</evidence>
<sequence>MKNQKIDYWADCDLLSGACYSFENGKNHLLLSEAAANMQFYGFAVSHVILASEELIKALILIGLNNDIYFISPVERDKIFRNHSFKHLNIEEFLLSLTGYYITDYEYNWQYYFFTPHNALSKFQSTAIFLSKALKLGELTEEEAEMLSELIKGANNLKNKGFYVDYQKDWMIPEDVDKICYQKYKNLSDKLLQFISPIFTMPLTDERIRSFLYGE</sequence>
<dbReference type="Proteomes" id="UP000240357">
    <property type="component" value="Unassembled WGS sequence"/>
</dbReference>
<accession>A0A2T2YK68</accession>
<dbReference type="Pfam" id="PF18728">
    <property type="entry name" value="HEPN_AbiV"/>
    <property type="match status" value="1"/>
</dbReference>
<dbReference type="AlphaFoldDB" id="A0A2T2YK68"/>
<comment type="caution">
    <text evidence="1">The sequence shown here is derived from an EMBL/GenBank/DDBJ whole genome shotgun (WGS) entry which is preliminary data.</text>
</comment>
<gene>
    <name evidence="1" type="ORF">AHMF7605_21620</name>
</gene>
<dbReference type="RefSeq" id="WP_106932096.1">
    <property type="nucleotide sequence ID" value="NZ_PYFT01000001.1"/>
</dbReference>
<name>A0A2T2YK68_9BACT</name>
<keyword evidence="2" id="KW-1185">Reference proteome</keyword>
<dbReference type="OrthoDB" id="1420605at2"/>